<proteinExistence type="predicted"/>
<dbReference type="AlphaFoldDB" id="A0AAV1YFM4"/>
<dbReference type="PANTHER" id="PTHR32010">
    <property type="entry name" value="PHOTOSYSTEM II STABILITY/ASSEMBLY FACTOR HCF136, CHLOROPLASTIC"/>
    <property type="match status" value="1"/>
</dbReference>
<comment type="caution">
    <text evidence="2">The sequence shown here is derived from an EMBL/GenBank/DDBJ whole genome shotgun (WGS) entry which is preliminary data.</text>
</comment>
<dbReference type="EMBL" id="CAXHTB010000024">
    <property type="protein sequence ID" value="CAL0332628.1"/>
    <property type="molecule type" value="Genomic_DNA"/>
</dbReference>
<sequence length="1206" mass="133308">MARKMPCAVQVIGNDSPKVSEAGKDCISTIYQQQNKVTSLENSEESSLSRINSGSRCAVISFLSFERDRTWRVIAVPVKVLNHINLASGINMDGLQLLFPPPLNRLKIDQCKGPRGPPPPYAYSAKPFTRKNITGSNVHRRCQNKIANKVSKPNELPGNSSSSSSSVCGSGSFPDSSAVISSSDKLNADKSVKKNSRKKIRKKARQTKKQSNDSGSTEPEVLNEESVCVSLTSETCSSNDVEKEIGLISYTTGPEFSSSDNSLIKNDCERNETNDIVNIIEATKSCNSFIAEAKMLKATVPIIQNYSGGCATFESKNQFQDRRPDIALLDGETKDIQQADPCCINDIEESLVLDSVLDGITKDIQQVDLYCSNDIQDTLVLDSVSNGSKSDEIIKAGDMGKRSKKAGRRTASNSGDGYFLDQNVTNGNRTNSEHNEGVRHGGQNCIDNDMGAKQKRTESKSSSFNNFGGVGILHGRTGKENSHSVWQKVQKKSSVECGDGDFKKENTTLSHFDSPVIVDPSVIRKSSSSSENFLLKMEDTKQLKNKAGRKSKGKMDKVSTKEHCSYSRKGSNFNRSMLNDNAKGSVQQNDISHQENNQQRLSRVSGFNSDINCLTSGFQTNRVEQITSVHSAESHLEESDRQTSICHTIANTKSENTDIQHRSSTIPGENINQSDMCEEQHSVSYNHLADEVAQTEKEVSSADNNAQNHNSVSTLWRWIPIAKKDTAVAKSESNSSFTEYSDAPPCKVSYLESSVEPKVASFSQNQDSSQNVSKSCIGRIYSEVSCLDEGENQNLGKQVACTLTEHREKHVVANHKIHECQNQDTLENDSCRLAQAVTDAHRAQLACEAVHVATGGPIAEFERLLHFCSPVVCQSPDSLSCLTCSHDHADGPSLCRHEIPDISLRYLWQWYEKPGSYGLEIRAKENEYLKRLGGVGQFPFCAYFVPSLSAVQLFKKQKNRCLNSGDKCGINGISEHSSTASRHPIFSVLFPKPRYLDACIQTPTNVSSINDASNSSMDSTCSDDLELLFEYFELEQPQQRRPLYEKIQELVSGVIPIQSKTFGDPTKLDSINLQDLDPRSWYSVAWYPIYRIPDGNLRASFLTYHSLGHLVSRSTNSDSRTAGSSLVSPAVGLQSYNAQGECWFQPKQSALATDILGSNPSLLLKERLRTLEETASLMARAVVKKGNQICTNRHPDYEFFVSRRRY</sequence>
<protein>
    <submittedName>
        <fullName evidence="2">Uncharacterized protein</fullName>
    </submittedName>
</protein>
<dbReference type="Pfam" id="PF05623">
    <property type="entry name" value="DUF789"/>
    <property type="match status" value="1"/>
</dbReference>
<evidence type="ECO:0000313" key="3">
    <source>
        <dbReference type="Proteomes" id="UP001497480"/>
    </source>
</evidence>
<evidence type="ECO:0000256" key="1">
    <source>
        <dbReference type="SAM" id="MobiDB-lite"/>
    </source>
</evidence>
<feature type="region of interest" description="Disordered" evidence="1">
    <location>
        <begin position="396"/>
        <end position="448"/>
    </location>
</feature>
<gene>
    <name evidence="2" type="ORF">LLUT_LOCUS33688</name>
</gene>
<evidence type="ECO:0000313" key="2">
    <source>
        <dbReference type="EMBL" id="CAL0332628.1"/>
    </source>
</evidence>
<feature type="region of interest" description="Disordered" evidence="1">
    <location>
        <begin position="544"/>
        <end position="602"/>
    </location>
</feature>
<feature type="compositionally biased region" description="Polar residues" evidence="1">
    <location>
        <begin position="568"/>
        <end position="602"/>
    </location>
</feature>
<dbReference type="Proteomes" id="UP001497480">
    <property type="component" value="Unassembled WGS sequence"/>
</dbReference>
<feature type="region of interest" description="Disordered" evidence="1">
    <location>
        <begin position="110"/>
        <end position="221"/>
    </location>
</feature>
<reference evidence="2 3" key="1">
    <citation type="submission" date="2024-03" db="EMBL/GenBank/DDBJ databases">
        <authorList>
            <person name="Martinez-Hernandez J."/>
        </authorList>
    </citation>
    <scope>NUCLEOTIDE SEQUENCE [LARGE SCALE GENOMIC DNA]</scope>
</reference>
<feature type="compositionally biased region" description="Basic and acidic residues" evidence="1">
    <location>
        <begin position="553"/>
        <end position="565"/>
    </location>
</feature>
<keyword evidence="3" id="KW-1185">Reference proteome</keyword>
<accession>A0AAV1YFM4</accession>
<organism evidence="2 3">
    <name type="scientific">Lupinus luteus</name>
    <name type="common">European yellow lupine</name>
    <dbReference type="NCBI Taxonomy" id="3873"/>
    <lineage>
        <taxon>Eukaryota</taxon>
        <taxon>Viridiplantae</taxon>
        <taxon>Streptophyta</taxon>
        <taxon>Embryophyta</taxon>
        <taxon>Tracheophyta</taxon>
        <taxon>Spermatophyta</taxon>
        <taxon>Magnoliopsida</taxon>
        <taxon>eudicotyledons</taxon>
        <taxon>Gunneridae</taxon>
        <taxon>Pentapetalae</taxon>
        <taxon>rosids</taxon>
        <taxon>fabids</taxon>
        <taxon>Fabales</taxon>
        <taxon>Fabaceae</taxon>
        <taxon>Papilionoideae</taxon>
        <taxon>50 kb inversion clade</taxon>
        <taxon>genistoids sensu lato</taxon>
        <taxon>core genistoids</taxon>
        <taxon>Genisteae</taxon>
        <taxon>Lupinus</taxon>
    </lineage>
</organism>
<dbReference type="PANTHER" id="PTHR32010:SF18">
    <property type="entry name" value="DUF789 FAMILY PROTEIN"/>
    <property type="match status" value="1"/>
</dbReference>
<dbReference type="InterPro" id="IPR008507">
    <property type="entry name" value="DUF789"/>
</dbReference>
<name>A0AAV1YFM4_LUPLU</name>
<feature type="compositionally biased region" description="Basic residues" evidence="1">
    <location>
        <begin position="193"/>
        <end position="208"/>
    </location>
</feature>
<feature type="compositionally biased region" description="Low complexity" evidence="1">
    <location>
        <begin position="158"/>
        <end position="177"/>
    </location>
</feature>